<proteinExistence type="predicted"/>
<dbReference type="STRING" id="1219058.AOA14_13780"/>
<sequence length="205" mass="21838">MTNMPKERRAGPGYLWPVAIIMIAGAVAGAFAGNSDGLAETGGQPLPTWAGPVAALVLALAGMALYIRLNREAWAGWSPRKRLYWVTMVASMSLGAGVALTLQVAQGSGDLASDAPLTPATAIIVSAIWVVGMSVASLFYFRAVDDHERHAYYLGSVAGFHAFVIACPVWWVAARASLAPPVDAMALFVLTLAVNLIVYLWFKYR</sequence>
<reference evidence="2 3" key="2">
    <citation type="journal article" date="2016" name="Genome Announc.">
        <title>Complete Genome Sequence of Sphingopyxis terrae Strain 203-1 (NBRC 111660), a Polyethylene Glycol Degrader.</title>
        <authorList>
            <person name="Ohtsubo Y."/>
            <person name="Nonoyama S."/>
            <person name="Nagata Y."/>
            <person name="Numata M."/>
            <person name="Tsuchikane K."/>
            <person name="Hosoyama A."/>
            <person name="Yamazoe A."/>
            <person name="Tsuda M."/>
            <person name="Fujita N."/>
            <person name="Kawai F."/>
        </authorList>
    </citation>
    <scope>NUCLEOTIDE SEQUENCE [LARGE SCALE GENOMIC DNA]</scope>
    <source>
        <strain evidence="2 3">203-1</strain>
    </source>
</reference>
<evidence type="ECO:0000313" key="2">
    <source>
        <dbReference type="EMBL" id="AMU95680.1"/>
    </source>
</evidence>
<keyword evidence="1" id="KW-0472">Membrane</keyword>
<feature type="transmembrane region" description="Helical" evidence="1">
    <location>
        <begin position="83"/>
        <end position="105"/>
    </location>
</feature>
<feature type="transmembrane region" description="Helical" evidence="1">
    <location>
        <begin position="152"/>
        <end position="172"/>
    </location>
</feature>
<feature type="transmembrane region" description="Helical" evidence="1">
    <location>
        <begin position="184"/>
        <end position="202"/>
    </location>
</feature>
<evidence type="ECO:0000256" key="1">
    <source>
        <dbReference type="SAM" id="Phobius"/>
    </source>
</evidence>
<gene>
    <name evidence="2" type="ORF">AOA14_13780</name>
</gene>
<organism evidence="2 3">
    <name type="scientific">Sphingopyxis terrae subsp. terrae NBRC 15098</name>
    <dbReference type="NCBI Taxonomy" id="1219058"/>
    <lineage>
        <taxon>Bacteria</taxon>
        <taxon>Pseudomonadati</taxon>
        <taxon>Pseudomonadota</taxon>
        <taxon>Alphaproteobacteria</taxon>
        <taxon>Sphingomonadales</taxon>
        <taxon>Sphingomonadaceae</taxon>
        <taxon>Sphingopyxis</taxon>
    </lineage>
</organism>
<protein>
    <submittedName>
        <fullName evidence="2">Uncharacterized protein</fullName>
    </submittedName>
</protein>
<keyword evidence="1" id="KW-1133">Transmembrane helix</keyword>
<accession>A0A142W0T5</accession>
<dbReference type="Proteomes" id="UP000076234">
    <property type="component" value="Chromosome"/>
</dbReference>
<reference evidence="3" key="1">
    <citation type="submission" date="2015-11" db="EMBL/GenBank/DDBJ databases">
        <title>Complete genome sequence of a polyethylene glycol-degrading strain Sphingopyxis terrae strain 203-1 (NBRC 15098).</title>
        <authorList>
            <person name="Yoshiyuki O."/>
            <person name="Shouta N."/>
            <person name="Nagata Y."/>
            <person name="Numata M."/>
            <person name="Tsuchikane K."/>
            <person name="Hosoyama A."/>
            <person name="Yamazoe A."/>
            <person name="Tsuda M."/>
            <person name="Fujita N."/>
            <person name="Kawai F."/>
        </authorList>
    </citation>
    <scope>NUCLEOTIDE SEQUENCE [LARGE SCALE GENOMIC DNA]</scope>
    <source>
        <strain evidence="3">203-1</strain>
    </source>
</reference>
<name>A0A142W0T5_9SPHN</name>
<feature type="transmembrane region" description="Helical" evidence="1">
    <location>
        <begin position="117"/>
        <end position="140"/>
    </location>
</feature>
<dbReference type="KEGG" id="ster:AOA14_13780"/>
<evidence type="ECO:0000313" key="3">
    <source>
        <dbReference type="Proteomes" id="UP000076234"/>
    </source>
</evidence>
<keyword evidence="1" id="KW-0812">Transmembrane</keyword>
<dbReference type="EMBL" id="CP013342">
    <property type="protein sequence ID" value="AMU95680.1"/>
    <property type="molecule type" value="Genomic_DNA"/>
</dbReference>
<feature type="transmembrane region" description="Helical" evidence="1">
    <location>
        <begin position="12"/>
        <end position="33"/>
    </location>
</feature>
<dbReference type="AlphaFoldDB" id="A0A142W0T5"/>
<feature type="transmembrane region" description="Helical" evidence="1">
    <location>
        <begin position="53"/>
        <end position="71"/>
    </location>
</feature>